<evidence type="ECO:0000313" key="2">
    <source>
        <dbReference type="Proteomes" id="UP000488506"/>
    </source>
</evidence>
<organism evidence="1 2">
    <name type="scientific">Candidatus Saganbacteria bacterium</name>
    <dbReference type="NCBI Taxonomy" id="2575572"/>
    <lineage>
        <taxon>Bacteria</taxon>
        <taxon>Bacillati</taxon>
        <taxon>Saganbacteria</taxon>
    </lineage>
</organism>
<dbReference type="Gene3D" id="3.90.550.10">
    <property type="entry name" value="Spore Coat Polysaccharide Biosynthesis Protein SpsA, Chain A"/>
    <property type="match status" value="1"/>
</dbReference>
<dbReference type="GO" id="GO:0005829">
    <property type="term" value="C:cytosol"/>
    <property type="evidence" value="ECO:0007669"/>
    <property type="project" value="TreeGrafter"/>
</dbReference>
<dbReference type="SUPFAM" id="SSF53448">
    <property type="entry name" value="Nucleotide-diphospho-sugar transferases"/>
    <property type="match status" value="1"/>
</dbReference>
<reference evidence="1 2" key="1">
    <citation type="submission" date="2019-12" db="EMBL/GenBank/DDBJ databases">
        <authorList>
            <person name="Wolfe R."/>
            <person name="Danczak R."/>
            <person name="Wilkins M."/>
        </authorList>
    </citation>
    <scope>NUCLEOTIDE SEQUENCE [LARGE SCALE GENOMIC DNA]</scope>
    <source>
        <strain evidence="1">X2_MaxBin.013</strain>
    </source>
</reference>
<dbReference type="Proteomes" id="UP000488506">
    <property type="component" value="Unassembled WGS sequence"/>
</dbReference>
<accession>A0A833L2F2</accession>
<dbReference type="InterPro" id="IPR003329">
    <property type="entry name" value="Cytidylyl_trans"/>
</dbReference>
<evidence type="ECO:0000313" key="1">
    <source>
        <dbReference type="EMBL" id="KAF0135233.1"/>
    </source>
</evidence>
<sequence>MKKAIFITVRTGSSRLPNKCLLKINGKSTIEYLIDRMKRSKKADIIVLCTTELKEDDILCEIANKNSISFYRGSAEDKLMRWYEATKIFDVEFFVTGDGDDIFYDPELVDLAFDQYEKNQPDFIEGKDIICGSFTYAIKTSALKKVCEIKDTEDTEMMWVYFTTTGLFKTEELKNVPAVFKRPEIRMTMDYQDDFKFFKIIIEHFSSEKNEKFTLRDIIDFLDKNPKIVKINQYLQEKYLKNQKMKTKLVLKSEVTR</sequence>
<dbReference type="InterPro" id="IPR029044">
    <property type="entry name" value="Nucleotide-diphossugar_trans"/>
</dbReference>
<name>A0A833L2F2_UNCSA</name>
<dbReference type="PANTHER" id="PTHR42866:SF1">
    <property type="entry name" value="SPORE COAT POLYSACCHARIDE BIOSYNTHESIS PROTEIN SPSF"/>
    <property type="match status" value="1"/>
</dbReference>
<keyword evidence="1" id="KW-0808">Transferase</keyword>
<protein>
    <submittedName>
        <fullName evidence="1">Acylneuraminate cytidylyltransferase</fullName>
    </submittedName>
</protein>
<dbReference type="Pfam" id="PF02348">
    <property type="entry name" value="CTP_transf_3"/>
    <property type="match status" value="1"/>
</dbReference>
<keyword evidence="1" id="KW-0548">Nucleotidyltransferase</keyword>
<dbReference type="AlphaFoldDB" id="A0A833L2F2"/>
<dbReference type="EMBL" id="WPAF01000001">
    <property type="protein sequence ID" value="KAF0135233.1"/>
    <property type="molecule type" value="Genomic_DNA"/>
</dbReference>
<comment type="caution">
    <text evidence="1">The sequence shown here is derived from an EMBL/GenBank/DDBJ whole genome shotgun (WGS) entry which is preliminary data.</text>
</comment>
<gene>
    <name evidence="1" type="ORF">FD145_59</name>
</gene>
<dbReference type="PANTHER" id="PTHR42866">
    <property type="entry name" value="3-DEOXY-MANNO-OCTULOSONATE CYTIDYLYLTRANSFERASE"/>
    <property type="match status" value="1"/>
</dbReference>
<proteinExistence type="predicted"/>
<dbReference type="GO" id="GO:0016779">
    <property type="term" value="F:nucleotidyltransferase activity"/>
    <property type="evidence" value="ECO:0007669"/>
    <property type="project" value="UniProtKB-KW"/>
</dbReference>